<evidence type="ECO:0000256" key="5">
    <source>
        <dbReference type="ARBA" id="ARBA00023136"/>
    </source>
</evidence>
<evidence type="ECO:0000256" key="4">
    <source>
        <dbReference type="ARBA" id="ARBA00022989"/>
    </source>
</evidence>
<dbReference type="Proteomes" id="UP000030700">
    <property type="component" value="Unassembled WGS sequence"/>
</dbReference>
<feature type="transmembrane region" description="Helical" evidence="6">
    <location>
        <begin position="441"/>
        <end position="458"/>
    </location>
</feature>
<dbReference type="InterPro" id="IPR002797">
    <property type="entry name" value="Polysacc_synth"/>
</dbReference>
<proteinExistence type="predicted"/>
<gene>
    <name evidence="7" type="ORF">U14_00518</name>
</gene>
<evidence type="ECO:0000256" key="2">
    <source>
        <dbReference type="ARBA" id="ARBA00022475"/>
    </source>
</evidence>
<dbReference type="PANTHER" id="PTHR30250:SF26">
    <property type="entry name" value="PSMA PROTEIN"/>
    <property type="match status" value="1"/>
</dbReference>
<dbReference type="Pfam" id="PF01943">
    <property type="entry name" value="Polysacc_synt"/>
    <property type="match status" value="1"/>
</dbReference>
<evidence type="ECO:0000313" key="7">
    <source>
        <dbReference type="EMBL" id="GAK49297.1"/>
    </source>
</evidence>
<feature type="transmembrane region" description="Helical" evidence="6">
    <location>
        <begin position="309"/>
        <end position="332"/>
    </location>
</feature>
<reference evidence="7" key="1">
    <citation type="journal article" date="2015" name="PeerJ">
        <title>First genomic representation of candidate bacterial phylum KSB3 points to enhanced environmental sensing as a trigger of wastewater bulking.</title>
        <authorList>
            <person name="Sekiguchi Y."/>
            <person name="Ohashi A."/>
            <person name="Parks D.H."/>
            <person name="Yamauchi T."/>
            <person name="Tyson G.W."/>
            <person name="Hugenholtz P."/>
        </authorList>
    </citation>
    <scope>NUCLEOTIDE SEQUENCE [LARGE SCALE GENOMIC DNA]</scope>
</reference>
<feature type="transmembrane region" description="Helical" evidence="6">
    <location>
        <begin position="464"/>
        <end position="484"/>
    </location>
</feature>
<feature type="transmembrane region" description="Helical" evidence="6">
    <location>
        <begin position="400"/>
        <end position="420"/>
    </location>
</feature>
<feature type="transmembrane region" description="Helical" evidence="6">
    <location>
        <begin position="344"/>
        <end position="366"/>
    </location>
</feature>
<keyword evidence="4 6" id="KW-1133">Transmembrane helix</keyword>
<dbReference type="PANTHER" id="PTHR30250">
    <property type="entry name" value="PST FAMILY PREDICTED COLANIC ACID TRANSPORTER"/>
    <property type="match status" value="1"/>
</dbReference>
<organism evidence="7">
    <name type="scientific">Candidatus Moduliflexus flocculans</name>
    <dbReference type="NCBI Taxonomy" id="1499966"/>
    <lineage>
        <taxon>Bacteria</taxon>
        <taxon>Candidatus Moduliflexota</taxon>
        <taxon>Candidatus Moduliflexia</taxon>
        <taxon>Candidatus Moduliflexales</taxon>
        <taxon>Candidatus Moduliflexaceae</taxon>
    </lineage>
</organism>
<keyword evidence="5 6" id="KW-0472">Membrane</keyword>
<feature type="transmembrane region" description="Helical" evidence="6">
    <location>
        <begin position="373"/>
        <end position="394"/>
    </location>
</feature>
<dbReference type="STRING" id="1499966.U14_00518"/>
<accession>A0A0S6VVH6</accession>
<evidence type="ECO:0000313" key="8">
    <source>
        <dbReference type="Proteomes" id="UP000030700"/>
    </source>
</evidence>
<evidence type="ECO:0000256" key="6">
    <source>
        <dbReference type="SAM" id="Phobius"/>
    </source>
</evidence>
<comment type="subcellular location">
    <subcellularLocation>
        <location evidence="1">Cell membrane</location>
        <topology evidence="1">Multi-pass membrane protein</topology>
    </subcellularLocation>
</comment>
<dbReference type="InterPro" id="IPR050833">
    <property type="entry name" value="Poly_Biosynth_Transport"/>
</dbReference>
<feature type="transmembrane region" description="Helical" evidence="6">
    <location>
        <begin position="7"/>
        <end position="28"/>
    </location>
</feature>
<keyword evidence="2" id="KW-1003">Cell membrane</keyword>
<feature type="transmembrane region" description="Helical" evidence="6">
    <location>
        <begin position="153"/>
        <end position="176"/>
    </location>
</feature>
<feature type="transmembrane region" description="Helical" evidence="6">
    <location>
        <begin position="121"/>
        <end position="141"/>
    </location>
</feature>
<keyword evidence="3 6" id="KW-0812">Transmembrane</keyword>
<name>A0A0S6VVH6_9BACT</name>
<keyword evidence="8" id="KW-1185">Reference proteome</keyword>
<protein>
    <submittedName>
        <fullName evidence="7">Polysaccharide biosynthesis protein</fullName>
    </submittedName>
</protein>
<dbReference type="EMBL" id="DF820455">
    <property type="protein sequence ID" value="GAK49297.1"/>
    <property type="molecule type" value="Genomic_DNA"/>
</dbReference>
<evidence type="ECO:0000256" key="1">
    <source>
        <dbReference type="ARBA" id="ARBA00004651"/>
    </source>
</evidence>
<dbReference type="HOGENOM" id="CLU_039378_0_0_0"/>
<feature type="transmembrane region" description="Helical" evidence="6">
    <location>
        <begin position="225"/>
        <end position="251"/>
    </location>
</feature>
<dbReference type="AlphaFoldDB" id="A0A0S6VVH6"/>
<evidence type="ECO:0000256" key="3">
    <source>
        <dbReference type="ARBA" id="ARBA00022692"/>
    </source>
</evidence>
<feature type="transmembrane region" description="Helical" evidence="6">
    <location>
        <begin position="86"/>
        <end position="109"/>
    </location>
</feature>
<dbReference type="GO" id="GO:0005886">
    <property type="term" value="C:plasma membrane"/>
    <property type="evidence" value="ECO:0007669"/>
    <property type="project" value="UniProtKB-SubCell"/>
</dbReference>
<feature type="transmembrane region" description="Helical" evidence="6">
    <location>
        <begin position="40"/>
        <end position="65"/>
    </location>
</feature>
<sequence>MQKPNILINIFSNWANLLVMILISFFVSPLLVHQLGTELYGIWTLIIQITGYFTVLDLGVNTAIVRFISMYAAQKKYDAANDVYNTAFAFFFIVSAVVMLLTLSLGAFFYDFFHIANVTPLYAYAVFCLVGIDIAFSLLFSTLTATLNGLQEFVSINAISMIITLLKNAILVILLFRGYKLFALAMLQLSTNLLRYGWYYLTVHQKYSFLYVSRKFCHVASLKHIFTYSVYSFIIAIAGRIIFLTDSVVISRMLGNSEVTFYMIPGSLLEYVTKIVGAVSGALVPVISSQDATGEQAKNRTLYVIVTRYILAISLPIIFVLFTVGGDFIGLWMGAAYQARSVSVLRILLSGYVVAFPQWISYGILGGTSKHKFLAYVLTLEAFANLGLSVALAPRYGIEGVAIGTAIPLAICNLLIIPIYTCRVLQLSFFQYLWRSHARPFFGLFLFALGYTAFPVTVSSYPQLMTYGASVVVIWGLFVLMFLLEPAHYHLLITIIKHRTMR</sequence>